<dbReference type="SMART" id="SM00577">
    <property type="entry name" value="CPDc"/>
    <property type="match status" value="1"/>
</dbReference>
<dbReference type="InterPro" id="IPR023214">
    <property type="entry name" value="HAD_sf"/>
</dbReference>
<dbReference type="Gene3D" id="3.40.50.1000">
    <property type="entry name" value="HAD superfamily/HAD-like"/>
    <property type="match status" value="1"/>
</dbReference>
<dbReference type="EMBL" id="JASCZI010120833">
    <property type="protein sequence ID" value="MED6155099.1"/>
    <property type="molecule type" value="Genomic_DNA"/>
</dbReference>
<protein>
    <recommendedName>
        <fullName evidence="1">FCP1 homology domain-containing protein</fullName>
    </recommendedName>
</protein>
<keyword evidence="3" id="KW-1185">Reference proteome</keyword>
<proteinExistence type="predicted"/>
<name>A0ABU6U2U3_9FABA</name>
<dbReference type="SUPFAM" id="SSF56784">
    <property type="entry name" value="HAD-like"/>
    <property type="match status" value="1"/>
</dbReference>
<accession>A0ABU6U2U3</accession>
<dbReference type="CDD" id="cd07521">
    <property type="entry name" value="HAD_FCP1-like"/>
    <property type="match status" value="1"/>
</dbReference>
<sequence>MVSKVKKTTTKSLKELRGSRRCWRKKSPLRTAVSTSTAIIASIHRRISRLLAKLTPIHKINENNNNINIINPYKLLKKTKTAPAPNDFDFQVSEDPYASVRKTLSFQDVDTTKICRLPPQPPHRKRRTVFLDLDETLVHSKPSPAPENYDFIVRPVIDGTAIEFYVLKRPGLEEFLSSLAAKFEVVIFTAALREYAELVLDRLDEANRYVSHRLYRDSCRTVDGRLVKDLSETGRELDRVVIVDDNPNSFSKQPENAIMIKPFIDNLWDTELWKLTKFFDGCDCYVDTRDAISHYYSNCPRIAP</sequence>
<dbReference type="NCBIfam" id="TIGR02251">
    <property type="entry name" value="HIF-SF_euk"/>
    <property type="match status" value="1"/>
</dbReference>
<feature type="domain" description="FCP1 homology" evidence="1">
    <location>
        <begin position="122"/>
        <end position="282"/>
    </location>
</feature>
<evidence type="ECO:0000259" key="1">
    <source>
        <dbReference type="PROSITE" id="PS50969"/>
    </source>
</evidence>
<dbReference type="InterPro" id="IPR004274">
    <property type="entry name" value="FCP1_dom"/>
</dbReference>
<dbReference type="Proteomes" id="UP001341840">
    <property type="component" value="Unassembled WGS sequence"/>
</dbReference>
<dbReference type="PANTHER" id="PTHR12210">
    <property type="entry name" value="DULLARD PROTEIN PHOSPHATASE"/>
    <property type="match status" value="1"/>
</dbReference>
<evidence type="ECO:0000313" key="3">
    <source>
        <dbReference type="Proteomes" id="UP001341840"/>
    </source>
</evidence>
<comment type="caution">
    <text evidence="2">The sequence shown here is derived from an EMBL/GenBank/DDBJ whole genome shotgun (WGS) entry which is preliminary data.</text>
</comment>
<dbReference type="Pfam" id="PF03031">
    <property type="entry name" value="NIF"/>
    <property type="match status" value="1"/>
</dbReference>
<organism evidence="2 3">
    <name type="scientific">Stylosanthes scabra</name>
    <dbReference type="NCBI Taxonomy" id="79078"/>
    <lineage>
        <taxon>Eukaryota</taxon>
        <taxon>Viridiplantae</taxon>
        <taxon>Streptophyta</taxon>
        <taxon>Embryophyta</taxon>
        <taxon>Tracheophyta</taxon>
        <taxon>Spermatophyta</taxon>
        <taxon>Magnoliopsida</taxon>
        <taxon>eudicotyledons</taxon>
        <taxon>Gunneridae</taxon>
        <taxon>Pentapetalae</taxon>
        <taxon>rosids</taxon>
        <taxon>fabids</taxon>
        <taxon>Fabales</taxon>
        <taxon>Fabaceae</taxon>
        <taxon>Papilionoideae</taxon>
        <taxon>50 kb inversion clade</taxon>
        <taxon>dalbergioids sensu lato</taxon>
        <taxon>Dalbergieae</taxon>
        <taxon>Pterocarpus clade</taxon>
        <taxon>Stylosanthes</taxon>
    </lineage>
</organism>
<dbReference type="InterPro" id="IPR050365">
    <property type="entry name" value="TIM50"/>
</dbReference>
<dbReference type="PROSITE" id="PS50969">
    <property type="entry name" value="FCP1"/>
    <property type="match status" value="1"/>
</dbReference>
<gene>
    <name evidence="2" type="ORF">PIB30_002309</name>
</gene>
<dbReference type="InterPro" id="IPR011948">
    <property type="entry name" value="Dullard_phosphatase"/>
</dbReference>
<dbReference type="InterPro" id="IPR036412">
    <property type="entry name" value="HAD-like_sf"/>
</dbReference>
<evidence type="ECO:0000313" key="2">
    <source>
        <dbReference type="EMBL" id="MED6155099.1"/>
    </source>
</evidence>
<reference evidence="2 3" key="1">
    <citation type="journal article" date="2023" name="Plants (Basel)">
        <title>Bridging the Gap: Combining Genomics and Transcriptomics Approaches to Understand Stylosanthes scabra, an Orphan Legume from the Brazilian Caatinga.</title>
        <authorList>
            <person name="Ferreira-Neto J.R.C."/>
            <person name="da Silva M.D."/>
            <person name="Binneck E."/>
            <person name="de Melo N.F."/>
            <person name="da Silva R.H."/>
            <person name="de Melo A.L.T.M."/>
            <person name="Pandolfi V."/>
            <person name="Bustamante F.O."/>
            <person name="Brasileiro-Vidal A.C."/>
            <person name="Benko-Iseppon A.M."/>
        </authorList>
    </citation>
    <scope>NUCLEOTIDE SEQUENCE [LARGE SCALE GENOMIC DNA]</scope>
    <source>
        <tissue evidence="2">Leaves</tissue>
    </source>
</reference>